<keyword evidence="1" id="KW-1133">Transmembrane helix</keyword>
<protein>
    <submittedName>
        <fullName evidence="2">Uncharacterized protein</fullName>
    </submittedName>
</protein>
<gene>
    <name evidence="2" type="ORF">BDN71DRAFT_1506244</name>
</gene>
<dbReference type="Proteomes" id="UP000807025">
    <property type="component" value="Unassembled WGS sequence"/>
</dbReference>
<keyword evidence="3" id="KW-1185">Reference proteome</keyword>
<organism evidence="2 3">
    <name type="scientific">Pleurotus eryngii</name>
    <name type="common">Boletus of the steppes</name>
    <dbReference type="NCBI Taxonomy" id="5323"/>
    <lineage>
        <taxon>Eukaryota</taxon>
        <taxon>Fungi</taxon>
        <taxon>Dikarya</taxon>
        <taxon>Basidiomycota</taxon>
        <taxon>Agaricomycotina</taxon>
        <taxon>Agaricomycetes</taxon>
        <taxon>Agaricomycetidae</taxon>
        <taxon>Agaricales</taxon>
        <taxon>Pleurotineae</taxon>
        <taxon>Pleurotaceae</taxon>
        <taxon>Pleurotus</taxon>
    </lineage>
</organism>
<evidence type="ECO:0000256" key="1">
    <source>
        <dbReference type="SAM" id="Phobius"/>
    </source>
</evidence>
<dbReference type="EMBL" id="MU154557">
    <property type="protein sequence ID" value="KAF9495898.1"/>
    <property type="molecule type" value="Genomic_DNA"/>
</dbReference>
<dbReference type="AlphaFoldDB" id="A0A9P5ZZD8"/>
<proteinExistence type="predicted"/>
<evidence type="ECO:0000313" key="3">
    <source>
        <dbReference type="Proteomes" id="UP000807025"/>
    </source>
</evidence>
<keyword evidence="1" id="KW-0472">Membrane</keyword>
<feature type="transmembrane region" description="Helical" evidence="1">
    <location>
        <begin position="12"/>
        <end position="30"/>
    </location>
</feature>
<comment type="caution">
    <text evidence="2">The sequence shown here is derived from an EMBL/GenBank/DDBJ whole genome shotgun (WGS) entry which is preliminary data.</text>
</comment>
<accession>A0A9P5ZZD8</accession>
<reference evidence="2" key="1">
    <citation type="submission" date="2020-11" db="EMBL/GenBank/DDBJ databases">
        <authorList>
            <consortium name="DOE Joint Genome Institute"/>
            <person name="Ahrendt S."/>
            <person name="Riley R."/>
            <person name="Andreopoulos W."/>
            <person name="Labutti K."/>
            <person name="Pangilinan J."/>
            <person name="Ruiz-Duenas F.J."/>
            <person name="Barrasa J.M."/>
            <person name="Sanchez-Garcia M."/>
            <person name="Camarero S."/>
            <person name="Miyauchi S."/>
            <person name="Serrano A."/>
            <person name="Linde D."/>
            <person name="Babiker R."/>
            <person name="Drula E."/>
            <person name="Ayuso-Fernandez I."/>
            <person name="Pacheco R."/>
            <person name="Padilla G."/>
            <person name="Ferreira P."/>
            <person name="Barriuso J."/>
            <person name="Kellner H."/>
            <person name="Castanera R."/>
            <person name="Alfaro M."/>
            <person name="Ramirez L."/>
            <person name="Pisabarro A.G."/>
            <person name="Kuo A."/>
            <person name="Tritt A."/>
            <person name="Lipzen A."/>
            <person name="He G."/>
            <person name="Yan M."/>
            <person name="Ng V."/>
            <person name="Cullen D."/>
            <person name="Martin F."/>
            <person name="Rosso M.-N."/>
            <person name="Henrissat B."/>
            <person name="Hibbett D."/>
            <person name="Martinez A.T."/>
            <person name="Grigoriev I.V."/>
        </authorList>
    </citation>
    <scope>NUCLEOTIDE SEQUENCE</scope>
    <source>
        <strain evidence="2">ATCC 90797</strain>
    </source>
</reference>
<name>A0A9P5ZZD8_PLEER</name>
<keyword evidence="1" id="KW-0812">Transmembrane</keyword>
<evidence type="ECO:0000313" key="2">
    <source>
        <dbReference type="EMBL" id="KAF9495898.1"/>
    </source>
</evidence>
<sequence length="101" mass="11365">MLTDIAATTWNYGYSLSIPLAVVLASVDIYTRHDAGRYADESSNGIGKPSKARGTTDECYYLYLIVNGNHLTVYRSCDSWEAFRMYCARVPAIPSRWSSIR</sequence>